<dbReference type="InterPro" id="IPR001279">
    <property type="entry name" value="Metallo-B-lactamas"/>
</dbReference>
<keyword evidence="5" id="KW-1185">Reference proteome</keyword>
<protein>
    <recommendedName>
        <fullName evidence="3">Metallo-beta-lactamase domain-containing protein</fullName>
    </recommendedName>
</protein>
<evidence type="ECO:0000259" key="3">
    <source>
        <dbReference type="SMART" id="SM00849"/>
    </source>
</evidence>
<dbReference type="STRING" id="1073090.A0A1L9SFV0"/>
<dbReference type="SMART" id="SM00849">
    <property type="entry name" value="Lactamase_B"/>
    <property type="match status" value="1"/>
</dbReference>
<reference evidence="5" key="1">
    <citation type="journal article" date="2017" name="Genome Biol.">
        <title>Comparative genomics reveals high biological diversity and specific adaptations in the industrially and medically important fungal genus Aspergillus.</title>
        <authorList>
            <person name="de Vries R.P."/>
            <person name="Riley R."/>
            <person name="Wiebenga A."/>
            <person name="Aguilar-Osorio G."/>
            <person name="Amillis S."/>
            <person name="Uchima C.A."/>
            <person name="Anderluh G."/>
            <person name="Asadollahi M."/>
            <person name="Askin M."/>
            <person name="Barry K."/>
            <person name="Battaglia E."/>
            <person name="Bayram O."/>
            <person name="Benocci T."/>
            <person name="Braus-Stromeyer S.A."/>
            <person name="Caldana C."/>
            <person name="Canovas D."/>
            <person name="Cerqueira G.C."/>
            <person name="Chen F."/>
            <person name="Chen W."/>
            <person name="Choi C."/>
            <person name="Clum A."/>
            <person name="Dos Santos R.A."/>
            <person name="Damasio A.R."/>
            <person name="Diallinas G."/>
            <person name="Emri T."/>
            <person name="Fekete E."/>
            <person name="Flipphi M."/>
            <person name="Freyberg S."/>
            <person name="Gallo A."/>
            <person name="Gournas C."/>
            <person name="Habgood R."/>
            <person name="Hainaut M."/>
            <person name="Harispe M.L."/>
            <person name="Henrissat B."/>
            <person name="Hilden K.S."/>
            <person name="Hope R."/>
            <person name="Hossain A."/>
            <person name="Karabika E."/>
            <person name="Karaffa L."/>
            <person name="Karanyi Z."/>
            <person name="Krasevec N."/>
            <person name="Kuo A."/>
            <person name="Kusch H."/>
            <person name="LaButti K."/>
            <person name="Lagendijk E.L."/>
            <person name="Lapidus A."/>
            <person name="Levasseur A."/>
            <person name="Lindquist E."/>
            <person name="Lipzen A."/>
            <person name="Logrieco A.F."/>
            <person name="MacCabe A."/>
            <person name="Maekelae M.R."/>
            <person name="Malavazi I."/>
            <person name="Melin P."/>
            <person name="Meyer V."/>
            <person name="Mielnichuk N."/>
            <person name="Miskei M."/>
            <person name="Molnar A.P."/>
            <person name="Mule G."/>
            <person name="Ngan C.Y."/>
            <person name="Orejas M."/>
            <person name="Orosz E."/>
            <person name="Ouedraogo J.P."/>
            <person name="Overkamp K.M."/>
            <person name="Park H.-S."/>
            <person name="Perrone G."/>
            <person name="Piumi F."/>
            <person name="Punt P.J."/>
            <person name="Ram A.F."/>
            <person name="Ramon A."/>
            <person name="Rauscher S."/>
            <person name="Record E."/>
            <person name="Riano-Pachon D.M."/>
            <person name="Robert V."/>
            <person name="Roehrig J."/>
            <person name="Ruller R."/>
            <person name="Salamov A."/>
            <person name="Salih N.S."/>
            <person name="Samson R.A."/>
            <person name="Sandor E."/>
            <person name="Sanguinetti M."/>
            <person name="Schuetze T."/>
            <person name="Sepcic K."/>
            <person name="Shelest E."/>
            <person name="Sherlock G."/>
            <person name="Sophianopoulou V."/>
            <person name="Squina F.M."/>
            <person name="Sun H."/>
            <person name="Susca A."/>
            <person name="Todd R.B."/>
            <person name="Tsang A."/>
            <person name="Unkles S.E."/>
            <person name="van de Wiele N."/>
            <person name="van Rossen-Uffink D."/>
            <person name="Oliveira J.V."/>
            <person name="Vesth T.C."/>
            <person name="Visser J."/>
            <person name="Yu J.-H."/>
            <person name="Zhou M."/>
            <person name="Andersen M.R."/>
            <person name="Archer D.B."/>
            <person name="Baker S.E."/>
            <person name="Benoit I."/>
            <person name="Brakhage A.A."/>
            <person name="Braus G.H."/>
            <person name="Fischer R."/>
            <person name="Frisvad J.C."/>
            <person name="Goldman G.H."/>
            <person name="Houbraken J."/>
            <person name="Oakley B."/>
            <person name="Pocsi I."/>
            <person name="Scazzocchio C."/>
            <person name="Seiboth B."/>
            <person name="vanKuyk P.A."/>
            <person name="Wortman J."/>
            <person name="Dyer P.S."/>
            <person name="Grigoriev I.V."/>
        </authorList>
    </citation>
    <scope>NUCLEOTIDE SEQUENCE [LARGE SCALE GENOMIC DNA]</scope>
    <source>
        <strain evidence="5">CBS 506.65</strain>
    </source>
</reference>
<keyword evidence="1" id="KW-0479">Metal-binding</keyword>
<dbReference type="GeneID" id="34615907"/>
<proteinExistence type="predicted"/>
<dbReference type="VEuPathDB" id="FungiDB:ASPZODRAFT_67281"/>
<feature type="region of interest" description="Disordered" evidence="2">
    <location>
        <begin position="293"/>
        <end position="317"/>
    </location>
</feature>
<dbReference type="GO" id="GO:0046872">
    <property type="term" value="F:metal ion binding"/>
    <property type="evidence" value="ECO:0007669"/>
    <property type="project" value="UniProtKB-KW"/>
</dbReference>
<dbReference type="SUPFAM" id="SSF56281">
    <property type="entry name" value="Metallo-hydrolase/oxidoreductase"/>
    <property type="match status" value="1"/>
</dbReference>
<dbReference type="GO" id="GO:0070813">
    <property type="term" value="P:hydrogen sulfide metabolic process"/>
    <property type="evidence" value="ECO:0007669"/>
    <property type="project" value="TreeGrafter"/>
</dbReference>
<name>A0A1L9SFV0_9EURO</name>
<dbReference type="InterPro" id="IPR051682">
    <property type="entry name" value="Mito_Persulfide_Diox"/>
</dbReference>
<dbReference type="GO" id="GO:0006749">
    <property type="term" value="P:glutathione metabolic process"/>
    <property type="evidence" value="ECO:0007669"/>
    <property type="project" value="InterPro"/>
</dbReference>
<dbReference type="GO" id="GO:0050313">
    <property type="term" value="F:sulfur dioxygenase activity"/>
    <property type="evidence" value="ECO:0007669"/>
    <property type="project" value="InterPro"/>
</dbReference>
<feature type="region of interest" description="Disordered" evidence="2">
    <location>
        <begin position="1"/>
        <end position="24"/>
    </location>
</feature>
<dbReference type="Proteomes" id="UP000184188">
    <property type="component" value="Unassembled WGS sequence"/>
</dbReference>
<dbReference type="EMBL" id="KV878343">
    <property type="protein sequence ID" value="OJJ46003.1"/>
    <property type="molecule type" value="Genomic_DNA"/>
</dbReference>
<evidence type="ECO:0000256" key="1">
    <source>
        <dbReference type="ARBA" id="ARBA00022723"/>
    </source>
</evidence>
<dbReference type="InterPro" id="IPR036866">
    <property type="entry name" value="RibonucZ/Hydroxyglut_hydro"/>
</dbReference>
<dbReference type="OrthoDB" id="449487at2759"/>
<dbReference type="AlphaFoldDB" id="A0A1L9SFV0"/>
<dbReference type="PANTHER" id="PTHR43084:SF1">
    <property type="entry name" value="PERSULFIDE DIOXYGENASE ETHE1, MITOCHONDRIAL"/>
    <property type="match status" value="1"/>
</dbReference>
<dbReference type="InterPro" id="IPR044528">
    <property type="entry name" value="POD-like_MBL-fold"/>
</dbReference>
<evidence type="ECO:0000313" key="5">
    <source>
        <dbReference type="Proteomes" id="UP000184188"/>
    </source>
</evidence>
<accession>A0A1L9SFV0</accession>
<dbReference type="FunFam" id="3.60.15.10:FF:000033">
    <property type="entry name" value="MBL fold metallo-hydrolase"/>
    <property type="match status" value="1"/>
</dbReference>
<dbReference type="Pfam" id="PF00753">
    <property type="entry name" value="Lactamase_B"/>
    <property type="match status" value="1"/>
</dbReference>
<dbReference type="CDD" id="cd07724">
    <property type="entry name" value="POD-like_MBL-fold"/>
    <property type="match status" value="1"/>
</dbReference>
<evidence type="ECO:0000256" key="2">
    <source>
        <dbReference type="SAM" id="MobiDB-lite"/>
    </source>
</evidence>
<gene>
    <name evidence="4" type="ORF">ASPZODRAFT_67281</name>
</gene>
<dbReference type="PANTHER" id="PTHR43084">
    <property type="entry name" value="PERSULFIDE DIOXYGENASE ETHE1"/>
    <property type="match status" value="1"/>
</dbReference>
<feature type="domain" description="Metallo-beta-lactamase" evidence="3">
    <location>
        <begin position="35"/>
        <end position="230"/>
    </location>
</feature>
<dbReference type="RefSeq" id="XP_022580513.1">
    <property type="nucleotide sequence ID" value="XM_022729443.1"/>
</dbReference>
<organism evidence="4 5">
    <name type="scientific">Penicilliopsis zonata CBS 506.65</name>
    <dbReference type="NCBI Taxonomy" id="1073090"/>
    <lineage>
        <taxon>Eukaryota</taxon>
        <taxon>Fungi</taxon>
        <taxon>Dikarya</taxon>
        <taxon>Ascomycota</taxon>
        <taxon>Pezizomycotina</taxon>
        <taxon>Eurotiomycetes</taxon>
        <taxon>Eurotiomycetidae</taxon>
        <taxon>Eurotiales</taxon>
        <taxon>Aspergillaceae</taxon>
        <taxon>Penicilliopsis</taxon>
    </lineage>
</organism>
<dbReference type="Gene3D" id="3.60.15.10">
    <property type="entry name" value="Ribonuclease Z/Hydroxyacylglutathione hydrolase-like"/>
    <property type="match status" value="1"/>
</dbReference>
<evidence type="ECO:0000313" key="4">
    <source>
        <dbReference type="EMBL" id="OJJ46003.1"/>
    </source>
</evidence>
<sequence length="317" mass="34762">MSLPSIRSLSTSTSPPTSTSPFTPTIHPIFESSTGTWQYIVACPSTHRAAIIDPVLDYDRATQTVSPTTALALLEQVSRAGYTVEMILESHVHADHLTAAFFLQNRLARAQGGLRPPIGIGKRVEQVQRQFGRRYSIGDDEYVGVFDRLFDDNEIFAIGDLRGEVMHLPGHTPDHLGYKFGDDVFCGDSLFHPDIGTARCDFPGGSSEALFRSGRRLLALPGHVRIWTGHDYPPADGARPAVPWTSVAEHRAQNKHLMDGISQQDFVALRSARDASMAAPKLLHPSLQINIRAGRMPSPTDKGDRLLHLPMKGGDLV</sequence>